<dbReference type="Pfam" id="PF00589">
    <property type="entry name" value="Phage_integrase"/>
    <property type="match status" value="1"/>
</dbReference>
<feature type="domain" description="Tyr recombinase" evidence="2">
    <location>
        <begin position="85"/>
        <end position="273"/>
    </location>
</feature>
<gene>
    <name evidence="3" type="ORF">CRE_02561</name>
</gene>
<evidence type="ECO:0000259" key="2">
    <source>
        <dbReference type="PROSITE" id="PS51898"/>
    </source>
</evidence>
<dbReference type="PROSITE" id="PS51898">
    <property type="entry name" value="TYR_RECOMBINASE"/>
    <property type="match status" value="1"/>
</dbReference>
<keyword evidence="4" id="KW-1185">Reference proteome</keyword>
<dbReference type="InterPro" id="IPR002104">
    <property type="entry name" value="Integrase_catalytic"/>
</dbReference>
<dbReference type="Proteomes" id="UP000008281">
    <property type="component" value="Unassembled WGS sequence"/>
</dbReference>
<evidence type="ECO:0000256" key="1">
    <source>
        <dbReference type="ARBA" id="ARBA00023172"/>
    </source>
</evidence>
<dbReference type="PANTHER" id="PTHR33435:SF3">
    <property type="entry name" value="PROTEIN CBG21870"/>
    <property type="match status" value="1"/>
</dbReference>
<proteinExistence type="predicted"/>
<dbReference type="GO" id="GO:0015074">
    <property type="term" value="P:DNA integration"/>
    <property type="evidence" value="ECO:0007669"/>
    <property type="project" value="InterPro"/>
</dbReference>
<dbReference type="InterPro" id="IPR011010">
    <property type="entry name" value="DNA_brk_join_enz"/>
</dbReference>
<dbReference type="SUPFAM" id="SSF56349">
    <property type="entry name" value="DNA breaking-rejoining enzymes"/>
    <property type="match status" value="1"/>
</dbReference>
<protein>
    <recommendedName>
        <fullName evidence="2">Tyr recombinase domain-containing protein</fullName>
    </recommendedName>
</protein>
<dbReference type="AlphaFoldDB" id="E3MWX3"/>
<evidence type="ECO:0000313" key="4">
    <source>
        <dbReference type="Proteomes" id="UP000008281"/>
    </source>
</evidence>
<sequence length="291" mass="32790">EGAKKAFIEELQTKAGSEFFPHIETLKSSSLLLYLFDKAKKIGSSALSKISAAYQTANEGLSTIGSSFVPDLIRSKRREETQSKKKTVEVSFEDVSKIVELAMKEDSPAKDRDALLAILSFNVMLRTSEAAEIKWTGVKQKDGVIEVFVEKAKNDQMALGRYSFFNYAPGSDTDILMCRWRLRTKEKCPYVFSNLDGSGKLSAQSISALSTKMLKAIGKPGATHHCFRRGGANHMRAMGHTMEEIQTRGRWRSLVGLQWYIRDEPRAQGCLHPQEMLEDQVEDDEEFEYNK</sequence>
<evidence type="ECO:0000313" key="3">
    <source>
        <dbReference type="EMBL" id="EFP10755.1"/>
    </source>
</evidence>
<organism evidence="4">
    <name type="scientific">Caenorhabditis remanei</name>
    <name type="common">Caenorhabditis vulgaris</name>
    <dbReference type="NCBI Taxonomy" id="31234"/>
    <lineage>
        <taxon>Eukaryota</taxon>
        <taxon>Metazoa</taxon>
        <taxon>Ecdysozoa</taxon>
        <taxon>Nematoda</taxon>
        <taxon>Chromadorea</taxon>
        <taxon>Rhabditida</taxon>
        <taxon>Rhabditina</taxon>
        <taxon>Rhabditomorpha</taxon>
        <taxon>Rhabditoidea</taxon>
        <taxon>Rhabditidae</taxon>
        <taxon>Peloderinae</taxon>
        <taxon>Caenorhabditis</taxon>
    </lineage>
</organism>
<dbReference type="HOGENOM" id="CLU_053593_0_0_1"/>
<reference evidence="3" key="1">
    <citation type="submission" date="2007-07" db="EMBL/GenBank/DDBJ databases">
        <title>PCAP assembly of the Caenorhabditis remanei genome.</title>
        <authorList>
            <consortium name="The Caenorhabditis remanei Sequencing Consortium"/>
            <person name="Wilson R.K."/>
        </authorList>
    </citation>
    <scope>NUCLEOTIDE SEQUENCE [LARGE SCALE GENOMIC DNA]</scope>
    <source>
        <strain evidence="3">PB4641</strain>
    </source>
</reference>
<feature type="non-terminal residue" evidence="3">
    <location>
        <position position="1"/>
    </location>
</feature>
<dbReference type="GO" id="GO:0003677">
    <property type="term" value="F:DNA binding"/>
    <property type="evidence" value="ECO:0007669"/>
    <property type="project" value="InterPro"/>
</dbReference>
<dbReference type="Gene3D" id="1.10.443.10">
    <property type="entry name" value="Intergrase catalytic core"/>
    <property type="match status" value="1"/>
</dbReference>
<dbReference type="PANTHER" id="PTHR33435">
    <property type="entry name" value="PROTEIN CBG21870-RELATED"/>
    <property type="match status" value="1"/>
</dbReference>
<dbReference type="InParanoid" id="E3MWX3"/>
<dbReference type="OMA" id="RLECKSK"/>
<dbReference type="EMBL" id="DS268488">
    <property type="protein sequence ID" value="EFP10755.1"/>
    <property type="molecule type" value="Genomic_DNA"/>
</dbReference>
<dbReference type="OrthoDB" id="5855988at2759"/>
<dbReference type="GO" id="GO:0006310">
    <property type="term" value="P:DNA recombination"/>
    <property type="evidence" value="ECO:0007669"/>
    <property type="project" value="UniProtKB-KW"/>
</dbReference>
<dbReference type="STRING" id="31234.E3MWX3"/>
<keyword evidence="1" id="KW-0233">DNA recombination</keyword>
<dbReference type="InterPro" id="IPR013762">
    <property type="entry name" value="Integrase-like_cat_sf"/>
</dbReference>
<accession>E3MWX3</accession>
<name>E3MWX3_CAERE</name>